<sequence>MTIDRFTLRCIQSDVVLQNTILKNGKCLGEMQWSGHDLDQHLQAFAEADFANSTDDTCRKSVAGYLTKVFESIISWSIQTERTVALHTIDAVYMALRLFAQEVVHLRQMLKELRATQKAPTEVHVDTESAVKLARNPTFHSRTKHIDARHHFVREEVEMKQIDALRVPGVDDVADAFTKPLPKATF</sequence>
<dbReference type="CDD" id="cd09272">
    <property type="entry name" value="RNase_HI_RT_Ty1"/>
    <property type="match status" value="1"/>
</dbReference>
<dbReference type="Proteomes" id="UP001165121">
    <property type="component" value="Unassembled WGS sequence"/>
</dbReference>
<gene>
    <name evidence="1" type="ORF">Pfra01_000674700</name>
</gene>
<keyword evidence="2" id="KW-1185">Reference proteome</keyword>
<accession>A0A9W6UCA4</accession>
<dbReference type="PANTHER" id="PTHR11439:SF483">
    <property type="entry name" value="PEPTIDE SYNTHASE GLIP-LIKE, PUTATIVE (AFU_ORTHOLOGUE AFUA_3G12920)-RELATED"/>
    <property type="match status" value="1"/>
</dbReference>
<dbReference type="EMBL" id="BSXT01000579">
    <property type="protein sequence ID" value="GMF30436.1"/>
    <property type="molecule type" value="Genomic_DNA"/>
</dbReference>
<dbReference type="AlphaFoldDB" id="A0A9W6UCA4"/>
<name>A0A9W6UCA4_9STRA</name>
<reference evidence="1" key="1">
    <citation type="submission" date="2023-04" db="EMBL/GenBank/DDBJ databases">
        <title>Phytophthora fragariaefolia NBRC 109709.</title>
        <authorList>
            <person name="Ichikawa N."/>
            <person name="Sato H."/>
            <person name="Tonouchi N."/>
        </authorList>
    </citation>
    <scope>NUCLEOTIDE SEQUENCE</scope>
    <source>
        <strain evidence="1">NBRC 109709</strain>
    </source>
</reference>
<evidence type="ECO:0000313" key="2">
    <source>
        <dbReference type="Proteomes" id="UP001165121"/>
    </source>
</evidence>
<dbReference type="OrthoDB" id="776514at2759"/>
<comment type="caution">
    <text evidence="1">The sequence shown here is derived from an EMBL/GenBank/DDBJ whole genome shotgun (WGS) entry which is preliminary data.</text>
</comment>
<proteinExistence type="predicted"/>
<protein>
    <submittedName>
        <fullName evidence="1">Unnamed protein product</fullName>
    </submittedName>
</protein>
<dbReference type="PANTHER" id="PTHR11439">
    <property type="entry name" value="GAG-POL-RELATED RETROTRANSPOSON"/>
    <property type="match status" value="1"/>
</dbReference>
<evidence type="ECO:0000313" key="1">
    <source>
        <dbReference type="EMBL" id="GMF30436.1"/>
    </source>
</evidence>
<organism evidence="1 2">
    <name type="scientific">Phytophthora fragariaefolia</name>
    <dbReference type="NCBI Taxonomy" id="1490495"/>
    <lineage>
        <taxon>Eukaryota</taxon>
        <taxon>Sar</taxon>
        <taxon>Stramenopiles</taxon>
        <taxon>Oomycota</taxon>
        <taxon>Peronosporomycetes</taxon>
        <taxon>Peronosporales</taxon>
        <taxon>Peronosporaceae</taxon>
        <taxon>Phytophthora</taxon>
    </lineage>
</organism>